<organism evidence="3 4">
    <name type="scientific">Alkaliphilus metalliredigens (strain QYMF)</name>
    <dbReference type="NCBI Taxonomy" id="293826"/>
    <lineage>
        <taxon>Bacteria</taxon>
        <taxon>Bacillati</taxon>
        <taxon>Bacillota</taxon>
        <taxon>Clostridia</taxon>
        <taxon>Peptostreptococcales</taxon>
        <taxon>Natronincolaceae</taxon>
        <taxon>Alkaliphilus</taxon>
    </lineage>
</organism>
<dbReference type="STRING" id="293826.Amet_1444"/>
<protein>
    <recommendedName>
        <fullName evidence="2">Peptidase M15C domain-containing protein</fullName>
    </recommendedName>
</protein>
<dbReference type="EMBL" id="CP000724">
    <property type="protein sequence ID" value="ABR47643.1"/>
    <property type="molecule type" value="Genomic_DNA"/>
</dbReference>
<evidence type="ECO:0000313" key="4">
    <source>
        <dbReference type="Proteomes" id="UP000001572"/>
    </source>
</evidence>
<dbReference type="Gene3D" id="3.30.1380.10">
    <property type="match status" value="1"/>
</dbReference>
<dbReference type="RefSeq" id="WP_012062684.1">
    <property type="nucleotide sequence ID" value="NC_009633.1"/>
</dbReference>
<feature type="region of interest" description="Disordered" evidence="1">
    <location>
        <begin position="42"/>
        <end position="68"/>
    </location>
</feature>
<dbReference type="InterPro" id="IPR039561">
    <property type="entry name" value="Peptidase_M15C"/>
</dbReference>
<dbReference type="Pfam" id="PF13539">
    <property type="entry name" value="Peptidase_M15_4"/>
    <property type="match status" value="1"/>
</dbReference>
<name>A6TN75_ALKMQ</name>
<proteinExistence type="predicted"/>
<gene>
    <name evidence="3" type="ordered locus">Amet_1444</name>
</gene>
<evidence type="ECO:0000256" key="1">
    <source>
        <dbReference type="SAM" id="MobiDB-lite"/>
    </source>
</evidence>
<evidence type="ECO:0000259" key="2">
    <source>
        <dbReference type="Pfam" id="PF13539"/>
    </source>
</evidence>
<dbReference type="InterPro" id="IPR009045">
    <property type="entry name" value="Zn_M74/Hedgehog-like"/>
</dbReference>
<dbReference type="eggNOG" id="COG2843">
    <property type="taxonomic scope" value="Bacteria"/>
</dbReference>
<keyword evidence="4" id="KW-1185">Reference proteome</keyword>
<feature type="compositionally biased region" description="Basic and acidic residues" evidence="1">
    <location>
        <begin position="51"/>
        <end position="68"/>
    </location>
</feature>
<sequence length="282" mass="32690">MKLILKVGKTLIVVTLLILLIKFSIDTILLENEPLISQVHDSEMTDNESTGLKDENIELENRKEEDKNEDANIDTNYIDNELNHISSTINFTPIFTNEDLPQEIISKIKGVSWRKEAPVGLEDLSYLRVTYWDFHEQEQTGELIIHRKLAEEVIEIFEELYEARFPIAKMRLIDEYDADDDLSMEDNNTYAFSFRVIEGTQRISKHGYGLAIDINPIQNPYIKGDTIVPLQGGDYVNRLDVRKGMITKGDACYHAFMSRGWTWGGEWNSLKDYHHFQKEIDL</sequence>
<evidence type="ECO:0000313" key="3">
    <source>
        <dbReference type="EMBL" id="ABR47643.1"/>
    </source>
</evidence>
<dbReference type="GO" id="GO:0008233">
    <property type="term" value="F:peptidase activity"/>
    <property type="evidence" value="ECO:0007669"/>
    <property type="project" value="InterPro"/>
</dbReference>
<feature type="domain" description="Peptidase M15C" evidence="2">
    <location>
        <begin position="199"/>
        <end position="277"/>
    </location>
</feature>
<reference evidence="4" key="1">
    <citation type="journal article" date="2016" name="Genome Announc.">
        <title>Complete genome sequence of Alkaliphilus metalliredigens strain QYMF, an alkaliphilic and metal-reducing bacterium isolated from borax-contaminated leachate ponds.</title>
        <authorList>
            <person name="Hwang C."/>
            <person name="Copeland A."/>
            <person name="Lucas S."/>
            <person name="Lapidus A."/>
            <person name="Barry K."/>
            <person name="Detter J.C."/>
            <person name="Glavina Del Rio T."/>
            <person name="Hammon N."/>
            <person name="Israni S."/>
            <person name="Dalin E."/>
            <person name="Tice H."/>
            <person name="Pitluck S."/>
            <person name="Chertkov O."/>
            <person name="Brettin T."/>
            <person name="Bruce D."/>
            <person name="Han C."/>
            <person name="Schmutz J."/>
            <person name="Larimer F."/>
            <person name="Land M.L."/>
            <person name="Hauser L."/>
            <person name="Kyrpides N."/>
            <person name="Mikhailova N."/>
            <person name="Ye Q."/>
            <person name="Zhou J."/>
            <person name="Richardson P."/>
            <person name="Fields M.W."/>
        </authorList>
    </citation>
    <scope>NUCLEOTIDE SEQUENCE [LARGE SCALE GENOMIC DNA]</scope>
    <source>
        <strain evidence="4">QYMF</strain>
    </source>
</reference>
<dbReference type="AlphaFoldDB" id="A6TN75"/>
<accession>A6TN75</accession>
<dbReference type="Proteomes" id="UP000001572">
    <property type="component" value="Chromosome"/>
</dbReference>
<dbReference type="HOGENOM" id="CLU_066235_0_0_9"/>
<dbReference type="SUPFAM" id="SSF55166">
    <property type="entry name" value="Hedgehog/DD-peptidase"/>
    <property type="match status" value="1"/>
</dbReference>
<dbReference type="KEGG" id="amt:Amet_1444"/>